<dbReference type="InterPro" id="IPR011050">
    <property type="entry name" value="Pectin_lyase_fold/virulence"/>
</dbReference>
<dbReference type="InterPro" id="IPR051801">
    <property type="entry name" value="GH28_Enzymes"/>
</dbReference>
<organism evidence="6 7">
    <name type="scientific">Acrobeloides nanus</name>
    <dbReference type="NCBI Taxonomy" id="290746"/>
    <lineage>
        <taxon>Eukaryota</taxon>
        <taxon>Metazoa</taxon>
        <taxon>Ecdysozoa</taxon>
        <taxon>Nematoda</taxon>
        <taxon>Chromadorea</taxon>
        <taxon>Rhabditida</taxon>
        <taxon>Tylenchina</taxon>
        <taxon>Cephalobomorpha</taxon>
        <taxon>Cephaloboidea</taxon>
        <taxon>Cephalobidae</taxon>
        <taxon>Acrobeloides</taxon>
    </lineage>
</organism>
<dbReference type="Pfam" id="PF00295">
    <property type="entry name" value="Glyco_hydro_28"/>
    <property type="match status" value="1"/>
</dbReference>
<dbReference type="WBParaSite" id="ACRNAN_scaffold7718.g15539.t1">
    <property type="protein sequence ID" value="ACRNAN_scaffold7718.g15539.t1"/>
    <property type="gene ID" value="ACRNAN_scaffold7718.g15539"/>
</dbReference>
<name>A0A914EEM4_9BILA</name>
<dbReference type="Gene3D" id="2.160.20.10">
    <property type="entry name" value="Single-stranded right-handed beta-helix, Pectin lyase-like"/>
    <property type="match status" value="1"/>
</dbReference>
<dbReference type="SUPFAM" id="SSF51126">
    <property type="entry name" value="Pectin lyase-like"/>
    <property type="match status" value="1"/>
</dbReference>
<evidence type="ECO:0000313" key="6">
    <source>
        <dbReference type="Proteomes" id="UP000887540"/>
    </source>
</evidence>
<evidence type="ECO:0000256" key="5">
    <source>
        <dbReference type="SAM" id="SignalP"/>
    </source>
</evidence>
<proteinExistence type="inferred from homology"/>
<dbReference type="GO" id="GO:0005975">
    <property type="term" value="P:carbohydrate metabolic process"/>
    <property type="evidence" value="ECO:0007669"/>
    <property type="project" value="InterPro"/>
</dbReference>
<evidence type="ECO:0000256" key="3">
    <source>
        <dbReference type="ARBA" id="ARBA00023295"/>
    </source>
</evidence>
<protein>
    <submittedName>
        <fullName evidence="7">Glycoside hydrolase family 28 protein</fullName>
    </submittedName>
</protein>
<dbReference type="GO" id="GO:0004650">
    <property type="term" value="F:polygalacturonase activity"/>
    <property type="evidence" value="ECO:0007669"/>
    <property type="project" value="InterPro"/>
</dbReference>
<comment type="similarity">
    <text evidence="1 4">Belongs to the glycosyl hydrolase 28 family.</text>
</comment>
<keyword evidence="2 4" id="KW-0378">Hydrolase</keyword>
<dbReference type="Proteomes" id="UP000887540">
    <property type="component" value="Unplaced"/>
</dbReference>
<reference evidence="7" key="1">
    <citation type="submission" date="2022-11" db="UniProtKB">
        <authorList>
            <consortium name="WormBaseParasite"/>
        </authorList>
    </citation>
    <scope>IDENTIFICATION</scope>
</reference>
<dbReference type="InterPro" id="IPR000743">
    <property type="entry name" value="Glyco_hydro_28"/>
</dbReference>
<evidence type="ECO:0000313" key="7">
    <source>
        <dbReference type="WBParaSite" id="ACRNAN_scaffold7718.g15539.t1"/>
    </source>
</evidence>
<keyword evidence="3 4" id="KW-0326">Glycosidase</keyword>
<dbReference type="AlphaFoldDB" id="A0A914EEM4"/>
<dbReference type="PANTHER" id="PTHR31339:SF9">
    <property type="entry name" value="PLASMIN AND FIBRONECTIN-BINDING PROTEIN A"/>
    <property type="match status" value="1"/>
</dbReference>
<sequence length="355" mass="39208">MNISIKSFILLVCFVDFISTQVYNVRDFGAIGDGVTNDTKAVRDAWAAAAKTNGGRVIFDAGYNFLTAPFNITSNGILDVRGQITASRNRSDYYPIPEVPCPKLVKLVYTKDIVIQNITLLNSPRWSCALSYATNVYINHVNITAPYQQMVINKYGMSNDGVNLDCSVNVTIDDYYYIGAGNGVPGQTYGRTSENITITNARIDYSGGIGAGVEIAAGVRNVTYRDIIMNNSIKGIKVQSERMMGGFMEDISFYNVTLLNVIHPFFFTLNYDHSINGTSNTPEWKNVYLDNIVTDNSTYTWVMQGTPESWLQNLVLGHINNTNVQTGYVASCYNVTGTCNNATVTPYCPSCIKKV</sequence>
<dbReference type="PANTHER" id="PTHR31339">
    <property type="entry name" value="PECTIN LYASE-RELATED"/>
    <property type="match status" value="1"/>
</dbReference>
<evidence type="ECO:0000256" key="1">
    <source>
        <dbReference type="ARBA" id="ARBA00008834"/>
    </source>
</evidence>
<dbReference type="InterPro" id="IPR012334">
    <property type="entry name" value="Pectin_lyas_fold"/>
</dbReference>
<accession>A0A914EEM4</accession>
<evidence type="ECO:0000256" key="2">
    <source>
        <dbReference type="ARBA" id="ARBA00022801"/>
    </source>
</evidence>
<keyword evidence="5" id="KW-0732">Signal</keyword>
<evidence type="ECO:0000256" key="4">
    <source>
        <dbReference type="RuleBase" id="RU361169"/>
    </source>
</evidence>
<feature type="signal peptide" evidence="5">
    <location>
        <begin position="1"/>
        <end position="20"/>
    </location>
</feature>
<keyword evidence="6" id="KW-1185">Reference proteome</keyword>
<feature type="chain" id="PRO_5036995455" evidence="5">
    <location>
        <begin position="21"/>
        <end position="355"/>
    </location>
</feature>